<evidence type="ECO:0000313" key="2">
    <source>
        <dbReference type="EMBL" id="KAJ8418546.1"/>
    </source>
</evidence>
<dbReference type="AlphaFoldDB" id="A0AAD7TCT6"/>
<comment type="caution">
    <text evidence="2">The sequence shown here is derived from an EMBL/GenBank/DDBJ whole genome shotgun (WGS) entry which is preliminary data.</text>
</comment>
<feature type="region of interest" description="Disordered" evidence="1">
    <location>
        <begin position="120"/>
        <end position="139"/>
    </location>
</feature>
<proteinExistence type="predicted"/>
<dbReference type="Proteomes" id="UP001221898">
    <property type="component" value="Unassembled WGS sequence"/>
</dbReference>
<name>A0AAD7TCT6_9TELE</name>
<gene>
    <name evidence="2" type="ORF">AAFF_G00000450</name>
</gene>
<evidence type="ECO:0000256" key="1">
    <source>
        <dbReference type="SAM" id="MobiDB-lite"/>
    </source>
</evidence>
<organism evidence="2 3">
    <name type="scientific">Aldrovandia affinis</name>
    <dbReference type="NCBI Taxonomy" id="143900"/>
    <lineage>
        <taxon>Eukaryota</taxon>
        <taxon>Metazoa</taxon>
        <taxon>Chordata</taxon>
        <taxon>Craniata</taxon>
        <taxon>Vertebrata</taxon>
        <taxon>Euteleostomi</taxon>
        <taxon>Actinopterygii</taxon>
        <taxon>Neopterygii</taxon>
        <taxon>Teleostei</taxon>
        <taxon>Notacanthiformes</taxon>
        <taxon>Halosauridae</taxon>
        <taxon>Aldrovandia</taxon>
    </lineage>
</organism>
<feature type="non-terminal residue" evidence="2">
    <location>
        <position position="1"/>
    </location>
</feature>
<sequence length="139" mass="14942">TRSPHLKCSRPNCGRAGAVRLPFNGLRPHSFALRVYTAEERMGKAPGHLEGPTGEGRDTESPCPADISTGTHCDSPAVETASGLGADLLELYQRGHSSDISIQVGERVFPAHRSVKQLPGFKRLGDTRRVDSSGPLIQE</sequence>
<dbReference type="EMBL" id="JAINUG010000001">
    <property type="protein sequence ID" value="KAJ8418546.1"/>
    <property type="molecule type" value="Genomic_DNA"/>
</dbReference>
<protein>
    <submittedName>
        <fullName evidence="2">Uncharacterized protein</fullName>
    </submittedName>
</protein>
<evidence type="ECO:0000313" key="3">
    <source>
        <dbReference type="Proteomes" id="UP001221898"/>
    </source>
</evidence>
<accession>A0AAD7TCT6</accession>
<keyword evidence="3" id="KW-1185">Reference proteome</keyword>
<reference evidence="2" key="1">
    <citation type="journal article" date="2023" name="Science">
        <title>Genome structures resolve the early diversification of teleost fishes.</title>
        <authorList>
            <person name="Parey E."/>
            <person name="Louis A."/>
            <person name="Montfort J."/>
            <person name="Bouchez O."/>
            <person name="Roques C."/>
            <person name="Iampietro C."/>
            <person name="Lluch J."/>
            <person name="Castinel A."/>
            <person name="Donnadieu C."/>
            <person name="Desvignes T."/>
            <person name="Floi Bucao C."/>
            <person name="Jouanno E."/>
            <person name="Wen M."/>
            <person name="Mejri S."/>
            <person name="Dirks R."/>
            <person name="Jansen H."/>
            <person name="Henkel C."/>
            <person name="Chen W.J."/>
            <person name="Zahm M."/>
            <person name="Cabau C."/>
            <person name="Klopp C."/>
            <person name="Thompson A.W."/>
            <person name="Robinson-Rechavi M."/>
            <person name="Braasch I."/>
            <person name="Lecointre G."/>
            <person name="Bobe J."/>
            <person name="Postlethwait J.H."/>
            <person name="Berthelot C."/>
            <person name="Roest Crollius H."/>
            <person name="Guiguen Y."/>
        </authorList>
    </citation>
    <scope>NUCLEOTIDE SEQUENCE</scope>
    <source>
        <strain evidence="2">NC1722</strain>
    </source>
</reference>
<feature type="region of interest" description="Disordered" evidence="1">
    <location>
        <begin position="42"/>
        <end position="78"/>
    </location>
</feature>